<dbReference type="Proteomes" id="UP001057348">
    <property type="component" value="Chromosome"/>
</dbReference>
<dbReference type="GO" id="GO:0008483">
    <property type="term" value="F:transaminase activity"/>
    <property type="evidence" value="ECO:0007669"/>
    <property type="project" value="UniProtKB-KW"/>
</dbReference>
<dbReference type="PANTHER" id="PTHR30244:SF36">
    <property type="entry name" value="3-OXO-GLUCOSE-6-PHOSPHATE:GLUTAMATE AMINOTRANSFERASE"/>
    <property type="match status" value="1"/>
</dbReference>
<dbReference type="Pfam" id="PF01041">
    <property type="entry name" value="DegT_DnrJ_EryC1"/>
    <property type="match status" value="1"/>
</dbReference>
<dbReference type="InterPro" id="IPR015424">
    <property type="entry name" value="PyrdxlP-dep_Trfase"/>
</dbReference>
<dbReference type="PANTHER" id="PTHR30244">
    <property type="entry name" value="TRANSAMINASE"/>
    <property type="match status" value="1"/>
</dbReference>
<sequence>MTVKKDMRVPFFSGKISFHKRWSQISERLDEVISEGKFIDGGAVRSFEAAIQNYTGAKHAIAVNNATDALQIILKAAGIQHGDEVIVPCYSFFASASSIANVGAIPVFTDIEPETYNICPEQIEEKITPNTKAIMVVHLFTQMADIKKLKEIAEKHNLILLEDSAEAIGMKAEGLHAGLHGLAGVLSFFPTKTLGGIGDGGMILTNDDEFAKTCRLLRHHGKQGTEYYHDIIGYNSRMDDIQAAVLEEKLRHLHEDIVRRKKLAERYDERLKELHPVVTTPTVVEKPYRAVHVYYVYLIEADNRSELAAYLQKRGIETEAYYPYPLHVQPCFQHLNYKYGDFPHAERASTRALGLPLYPDLTEDELDYVCDVITDFYEGGGNL</sequence>
<evidence type="ECO:0000313" key="4">
    <source>
        <dbReference type="EMBL" id="USP96231.1"/>
    </source>
</evidence>
<evidence type="ECO:0000256" key="1">
    <source>
        <dbReference type="ARBA" id="ARBA00022898"/>
    </source>
</evidence>
<dbReference type="Gene3D" id="3.90.1150.10">
    <property type="entry name" value="Aspartate Aminotransferase, domain 1"/>
    <property type="match status" value="1"/>
</dbReference>
<dbReference type="InterPro" id="IPR015422">
    <property type="entry name" value="PyrdxlP-dep_Trfase_small"/>
</dbReference>
<dbReference type="CDD" id="cd00616">
    <property type="entry name" value="AHBA_syn"/>
    <property type="match status" value="1"/>
</dbReference>
<dbReference type="Gene3D" id="3.40.640.10">
    <property type="entry name" value="Type I PLP-dependent aspartate aminotransferase-like (Major domain)"/>
    <property type="match status" value="1"/>
</dbReference>
<dbReference type="InterPro" id="IPR015421">
    <property type="entry name" value="PyrdxlP-dep_Trfase_major"/>
</dbReference>
<keyword evidence="1 3" id="KW-0663">Pyridoxal phosphate</keyword>
<name>A0ABY4Y253_BACVA</name>
<protein>
    <submittedName>
        <fullName evidence="4">DegT/DnrJ/EryC1/StrS family aminotransferase</fullName>
    </submittedName>
</protein>
<keyword evidence="4" id="KW-0808">Transferase</keyword>
<keyword evidence="4" id="KW-0032">Aminotransferase</keyword>
<dbReference type="RefSeq" id="WP_253268916.1">
    <property type="nucleotide sequence ID" value="NZ_CP092751.1"/>
</dbReference>
<keyword evidence="5" id="KW-1185">Reference proteome</keyword>
<proteinExistence type="inferred from homology"/>
<gene>
    <name evidence="4" type="ORF">MKF32_03910</name>
</gene>
<dbReference type="EMBL" id="CP092751">
    <property type="protein sequence ID" value="USP96231.1"/>
    <property type="molecule type" value="Genomic_DNA"/>
</dbReference>
<evidence type="ECO:0000256" key="3">
    <source>
        <dbReference type="RuleBase" id="RU004508"/>
    </source>
</evidence>
<dbReference type="InterPro" id="IPR000653">
    <property type="entry name" value="DegT/StrS_aminotransferase"/>
</dbReference>
<dbReference type="SUPFAM" id="SSF53383">
    <property type="entry name" value="PLP-dependent transferases"/>
    <property type="match status" value="1"/>
</dbReference>
<evidence type="ECO:0000313" key="5">
    <source>
        <dbReference type="Proteomes" id="UP001057348"/>
    </source>
</evidence>
<comment type="similarity">
    <text evidence="2 3">Belongs to the DegT/DnrJ/EryC1 family.</text>
</comment>
<evidence type="ECO:0000256" key="2">
    <source>
        <dbReference type="ARBA" id="ARBA00037999"/>
    </source>
</evidence>
<accession>A0ABY4Y253</accession>
<reference evidence="4" key="1">
    <citation type="submission" date="2022-02" db="EMBL/GenBank/DDBJ databases">
        <title>Draft Genome Sequence of Bacillus vallismortis Strain BL01, Isolated from Artemisia lerchiana Web. Roots.</title>
        <authorList>
            <person name="Chebotar V.K."/>
            <person name="Gancheva M.S."/>
            <person name="Chizhevskaya E.P."/>
            <person name="Komarova O.V."/>
            <person name="Baganova M.E."/>
            <person name="Zaplatkin A.N."/>
            <person name="Pishchik V.N."/>
        </authorList>
    </citation>
    <scope>NUCLEOTIDE SEQUENCE</scope>
    <source>
        <strain evidence="4">BL01</strain>
    </source>
</reference>
<organism evidence="4 5">
    <name type="scientific">Bacillus vallismortis</name>
    <dbReference type="NCBI Taxonomy" id="72361"/>
    <lineage>
        <taxon>Bacteria</taxon>
        <taxon>Bacillati</taxon>
        <taxon>Bacillota</taxon>
        <taxon>Bacilli</taxon>
        <taxon>Bacillales</taxon>
        <taxon>Bacillaceae</taxon>
        <taxon>Bacillus</taxon>
    </lineage>
</organism>
<dbReference type="PIRSF" id="PIRSF000390">
    <property type="entry name" value="PLP_StrS"/>
    <property type="match status" value="1"/>
</dbReference>